<keyword evidence="2" id="KW-0472">Membrane</keyword>
<evidence type="ECO:0008006" key="5">
    <source>
        <dbReference type="Google" id="ProtNLM"/>
    </source>
</evidence>
<evidence type="ECO:0000256" key="2">
    <source>
        <dbReference type="SAM" id="Phobius"/>
    </source>
</evidence>
<reference evidence="3 4" key="1">
    <citation type="submission" date="2016-10" db="EMBL/GenBank/DDBJ databases">
        <title>Evaluation of Human, Animal and Environmental Mycobacterium chelonae Isolates by Core Genome Phylogenomic Analysis, Targeted Gene Comparison, and Anti-microbial Susceptibility Patterns: A Tale of Mistaken Identities.</title>
        <authorList>
            <person name="Fogelson S.B."/>
            <person name="Camus A.C."/>
            <person name="Lorenz W."/>
            <person name="Vasireddy R."/>
            <person name="Vasireddy S."/>
            <person name="Smith T."/>
            <person name="Brown-Elliott B.A."/>
            <person name="Wallace R.J.Jr."/>
            <person name="Hasan N.A."/>
            <person name="Reischl U."/>
            <person name="Sanchez S."/>
        </authorList>
    </citation>
    <scope>NUCLEOTIDE SEQUENCE [LARGE SCALE GENOMIC DNA]</scope>
    <source>
        <strain evidence="3 4">8528</strain>
    </source>
</reference>
<accession>A0ABX3BVX1</accession>
<feature type="region of interest" description="Disordered" evidence="1">
    <location>
        <begin position="1"/>
        <end position="36"/>
    </location>
</feature>
<name>A0ABX3BVX1_9MYCO</name>
<evidence type="ECO:0000313" key="3">
    <source>
        <dbReference type="EMBL" id="OHU06569.1"/>
    </source>
</evidence>
<feature type="transmembrane region" description="Helical" evidence="2">
    <location>
        <begin position="139"/>
        <end position="163"/>
    </location>
</feature>
<keyword evidence="4" id="KW-1185">Reference proteome</keyword>
<keyword evidence="2" id="KW-0812">Transmembrane</keyword>
<dbReference type="Pfam" id="PF10821">
    <property type="entry name" value="DUF2567"/>
    <property type="match status" value="1"/>
</dbReference>
<keyword evidence="2" id="KW-1133">Transmembrane helix</keyword>
<comment type="caution">
    <text evidence="3">The sequence shown here is derived from an EMBL/GenBank/DDBJ whole genome shotgun (WGS) entry which is preliminary data.</text>
</comment>
<proteinExistence type="predicted"/>
<evidence type="ECO:0000256" key="1">
    <source>
        <dbReference type="SAM" id="MobiDB-lite"/>
    </source>
</evidence>
<organism evidence="3 4">
    <name type="scientific">Mycobacteroides saopaulense</name>
    <dbReference type="NCBI Taxonomy" id="1578165"/>
    <lineage>
        <taxon>Bacteria</taxon>
        <taxon>Bacillati</taxon>
        <taxon>Actinomycetota</taxon>
        <taxon>Actinomycetes</taxon>
        <taxon>Mycobacteriales</taxon>
        <taxon>Mycobacteriaceae</taxon>
        <taxon>Mycobacteroides</taxon>
    </lineage>
</organism>
<dbReference type="EMBL" id="MLIH01000035">
    <property type="protein sequence ID" value="OHU06569.1"/>
    <property type="molecule type" value="Genomic_DNA"/>
</dbReference>
<feature type="transmembrane region" description="Helical" evidence="2">
    <location>
        <begin position="107"/>
        <end position="132"/>
    </location>
</feature>
<evidence type="ECO:0000313" key="4">
    <source>
        <dbReference type="Proteomes" id="UP000179621"/>
    </source>
</evidence>
<dbReference type="Proteomes" id="UP000179621">
    <property type="component" value="Unassembled WGS sequence"/>
</dbReference>
<protein>
    <recommendedName>
        <fullName evidence="5">DUF2567 domain-containing protein</fullName>
    </recommendedName>
</protein>
<feature type="transmembrane region" description="Helical" evidence="2">
    <location>
        <begin position="55"/>
        <end position="79"/>
    </location>
</feature>
<dbReference type="InterPro" id="IPR021213">
    <property type="entry name" value="DUF2567"/>
</dbReference>
<gene>
    <name evidence="3" type="ORF">BKG73_21065</name>
</gene>
<dbReference type="RefSeq" id="WP_070910712.1">
    <property type="nucleotide sequence ID" value="NZ_MLIC01000002.1"/>
</dbReference>
<feature type="transmembrane region" description="Helical" evidence="2">
    <location>
        <begin position="201"/>
        <end position="224"/>
    </location>
</feature>
<sequence length="255" mass="26321">MSASEEPQVPMSASEEPQVPMSASEEPQVPMSASEEPQVPINVMDQSAAPRLSRLAAAGIVVVALTISGVLVGALWSLIAPGVHGAIADTRDNGRVFVHLGNQADNFFIATTLLTGMATVVAVIASVAAWQWRAHRGPIMVGAVTLGALACSAVAAGVGAALVRLRYGALDIAGAQLAEGHRIKYVVQAPAVFYGHTNAQIAISLVLAPCLAALAYTFCVVACARDDLEAWPPAPVPVYRIPVTVPPTEDANSTA</sequence>